<name>A0A7I4FAC3_PHYPA</name>
<keyword evidence="3 6" id="KW-1133">Transmembrane helix</keyword>
<dbReference type="InParanoid" id="A0A7I4FAC3"/>
<dbReference type="GO" id="GO:0046513">
    <property type="term" value="P:ceramide biosynthetic process"/>
    <property type="evidence" value="ECO:0000318"/>
    <property type="project" value="GO_Central"/>
</dbReference>
<dbReference type="PANTHER" id="PTHR12560">
    <property type="entry name" value="LONGEVITY ASSURANCE FACTOR 1 LAG1"/>
    <property type="match status" value="1"/>
</dbReference>
<feature type="transmembrane region" description="Helical" evidence="6">
    <location>
        <begin position="71"/>
        <end position="93"/>
    </location>
</feature>
<dbReference type="GO" id="GO:0005783">
    <property type="term" value="C:endoplasmic reticulum"/>
    <property type="evidence" value="ECO:0000318"/>
    <property type="project" value="GO_Central"/>
</dbReference>
<proteinExistence type="predicted"/>
<dbReference type="InterPro" id="IPR016439">
    <property type="entry name" value="Lag1/Lac1-like"/>
</dbReference>
<sequence>MAKSKRELSCKHCMLGLILVLLFPMHSLVFQGIQILERGASVLFAIHDARDVFLEIGKLAKYSGMNYVPEIALGVFAISWLLLRLLYYPLFIIRSSTYEVLHAVYNKKHIIGPYLYYSLNSLLISLLHIYWWVLIWRMLLRQIQNSGKVPDDVRSGSAVLLVKISNHLCCEANFSTHLE</sequence>
<feature type="transmembrane region" description="Helical" evidence="6">
    <location>
        <begin position="114"/>
        <end position="133"/>
    </location>
</feature>
<dbReference type="AlphaFoldDB" id="A0A7I4FAC3"/>
<protein>
    <recommendedName>
        <fullName evidence="7">TLC domain-containing protein</fullName>
    </recommendedName>
</protein>
<dbReference type="EnsemblPlants" id="Pp3c19_9050V3.1">
    <property type="protein sequence ID" value="Pp3c19_9050V3.1"/>
    <property type="gene ID" value="Pp3c19_9050"/>
</dbReference>
<evidence type="ECO:0000256" key="4">
    <source>
        <dbReference type="ARBA" id="ARBA00023136"/>
    </source>
</evidence>
<evidence type="ECO:0000256" key="3">
    <source>
        <dbReference type="ARBA" id="ARBA00022989"/>
    </source>
</evidence>
<evidence type="ECO:0000256" key="1">
    <source>
        <dbReference type="ARBA" id="ARBA00004477"/>
    </source>
</evidence>
<evidence type="ECO:0000256" key="5">
    <source>
        <dbReference type="PROSITE-ProRule" id="PRU00205"/>
    </source>
</evidence>
<evidence type="ECO:0000256" key="6">
    <source>
        <dbReference type="SAM" id="Phobius"/>
    </source>
</evidence>
<dbReference type="PANTHER" id="PTHR12560:SF49">
    <property type="entry name" value="CERAMIDE SYNTHASE 1 LOH3"/>
    <property type="match status" value="1"/>
</dbReference>
<feature type="domain" description="TLC" evidence="7">
    <location>
        <begin position="1"/>
        <end position="144"/>
    </location>
</feature>
<dbReference type="GO" id="GO:0005789">
    <property type="term" value="C:endoplasmic reticulum membrane"/>
    <property type="evidence" value="ECO:0007669"/>
    <property type="project" value="UniProtKB-SubCell"/>
</dbReference>
<organism evidence="8 9">
    <name type="scientific">Physcomitrium patens</name>
    <name type="common">Spreading-leaved earth moss</name>
    <name type="synonym">Physcomitrella patens</name>
    <dbReference type="NCBI Taxonomy" id="3218"/>
    <lineage>
        <taxon>Eukaryota</taxon>
        <taxon>Viridiplantae</taxon>
        <taxon>Streptophyta</taxon>
        <taxon>Embryophyta</taxon>
        <taxon>Bryophyta</taxon>
        <taxon>Bryophytina</taxon>
        <taxon>Bryopsida</taxon>
        <taxon>Funariidae</taxon>
        <taxon>Funariales</taxon>
        <taxon>Funariaceae</taxon>
        <taxon>Physcomitrium</taxon>
    </lineage>
</organism>
<evidence type="ECO:0000259" key="7">
    <source>
        <dbReference type="PROSITE" id="PS50922"/>
    </source>
</evidence>
<dbReference type="Proteomes" id="UP000006727">
    <property type="component" value="Chromosome 19"/>
</dbReference>
<reference evidence="8 9" key="1">
    <citation type="journal article" date="2008" name="Science">
        <title>The Physcomitrella genome reveals evolutionary insights into the conquest of land by plants.</title>
        <authorList>
            <person name="Rensing S."/>
            <person name="Lang D."/>
            <person name="Zimmer A."/>
            <person name="Terry A."/>
            <person name="Salamov A."/>
            <person name="Shapiro H."/>
            <person name="Nishiyama T."/>
            <person name="Perroud P.-F."/>
            <person name="Lindquist E."/>
            <person name="Kamisugi Y."/>
            <person name="Tanahashi T."/>
            <person name="Sakakibara K."/>
            <person name="Fujita T."/>
            <person name="Oishi K."/>
            <person name="Shin-I T."/>
            <person name="Kuroki Y."/>
            <person name="Toyoda A."/>
            <person name="Suzuki Y."/>
            <person name="Hashimoto A."/>
            <person name="Yamaguchi K."/>
            <person name="Sugano A."/>
            <person name="Kohara Y."/>
            <person name="Fujiyama A."/>
            <person name="Anterola A."/>
            <person name="Aoki S."/>
            <person name="Ashton N."/>
            <person name="Barbazuk W.B."/>
            <person name="Barker E."/>
            <person name="Bennetzen J."/>
            <person name="Bezanilla M."/>
            <person name="Blankenship R."/>
            <person name="Cho S.H."/>
            <person name="Dutcher S."/>
            <person name="Estelle M."/>
            <person name="Fawcett J.A."/>
            <person name="Gundlach H."/>
            <person name="Hanada K."/>
            <person name="Heyl A."/>
            <person name="Hicks K.A."/>
            <person name="Hugh J."/>
            <person name="Lohr M."/>
            <person name="Mayer K."/>
            <person name="Melkozernov A."/>
            <person name="Murata T."/>
            <person name="Nelson D."/>
            <person name="Pils B."/>
            <person name="Prigge M."/>
            <person name="Reiss B."/>
            <person name="Renner T."/>
            <person name="Rombauts S."/>
            <person name="Rushton P."/>
            <person name="Sanderfoot A."/>
            <person name="Schween G."/>
            <person name="Shiu S.-H."/>
            <person name="Stueber K."/>
            <person name="Theodoulou F.L."/>
            <person name="Tu H."/>
            <person name="Van de Peer Y."/>
            <person name="Verrier P.J."/>
            <person name="Waters E."/>
            <person name="Wood A."/>
            <person name="Yang L."/>
            <person name="Cove D."/>
            <person name="Cuming A."/>
            <person name="Hasebe M."/>
            <person name="Lucas S."/>
            <person name="Mishler D.B."/>
            <person name="Reski R."/>
            <person name="Grigoriev I."/>
            <person name="Quatrano R.S."/>
            <person name="Boore J.L."/>
        </authorList>
    </citation>
    <scope>NUCLEOTIDE SEQUENCE [LARGE SCALE GENOMIC DNA]</scope>
    <source>
        <strain evidence="8 9">cv. Gransden 2004</strain>
    </source>
</reference>
<accession>A0A7I4FAC3</accession>
<dbReference type="GO" id="GO:0050291">
    <property type="term" value="F:sphingosine N-acyltransferase activity"/>
    <property type="evidence" value="ECO:0000318"/>
    <property type="project" value="GO_Central"/>
</dbReference>
<keyword evidence="9" id="KW-1185">Reference proteome</keyword>
<reference evidence="8" key="3">
    <citation type="submission" date="2020-12" db="UniProtKB">
        <authorList>
            <consortium name="EnsemblPlants"/>
        </authorList>
    </citation>
    <scope>IDENTIFICATION</scope>
</reference>
<evidence type="ECO:0000256" key="2">
    <source>
        <dbReference type="ARBA" id="ARBA00022692"/>
    </source>
</evidence>
<dbReference type="EMBL" id="ABEU02000019">
    <property type="status" value="NOT_ANNOTATED_CDS"/>
    <property type="molecule type" value="Genomic_DNA"/>
</dbReference>
<dbReference type="Pfam" id="PF03798">
    <property type="entry name" value="TRAM_LAG1_CLN8"/>
    <property type="match status" value="1"/>
</dbReference>
<dbReference type="PROSITE" id="PS50922">
    <property type="entry name" value="TLC"/>
    <property type="match status" value="1"/>
</dbReference>
<evidence type="ECO:0000313" key="9">
    <source>
        <dbReference type="Proteomes" id="UP000006727"/>
    </source>
</evidence>
<comment type="subcellular location">
    <subcellularLocation>
        <location evidence="1">Endoplasmic reticulum membrane</location>
        <topology evidence="1">Multi-pass membrane protein</topology>
    </subcellularLocation>
</comment>
<reference evidence="8 9" key="2">
    <citation type="journal article" date="2018" name="Plant J.">
        <title>The Physcomitrella patens chromosome-scale assembly reveals moss genome structure and evolution.</title>
        <authorList>
            <person name="Lang D."/>
            <person name="Ullrich K.K."/>
            <person name="Murat F."/>
            <person name="Fuchs J."/>
            <person name="Jenkins J."/>
            <person name="Haas F.B."/>
            <person name="Piednoel M."/>
            <person name="Gundlach H."/>
            <person name="Van Bel M."/>
            <person name="Meyberg R."/>
            <person name="Vives C."/>
            <person name="Morata J."/>
            <person name="Symeonidi A."/>
            <person name="Hiss M."/>
            <person name="Muchero W."/>
            <person name="Kamisugi Y."/>
            <person name="Saleh O."/>
            <person name="Blanc G."/>
            <person name="Decker E.L."/>
            <person name="van Gessel N."/>
            <person name="Grimwood J."/>
            <person name="Hayes R.D."/>
            <person name="Graham S.W."/>
            <person name="Gunter L.E."/>
            <person name="McDaniel S.F."/>
            <person name="Hoernstein S.N.W."/>
            <person name="Larsson A."/>
            <person name="Li F.W."/>
            <person name="Perroud P.F."/>
            <person name="Phillips J."/>
            <person name="Ranjan P."/>
            <person name="Rokshar D.S."/>
            <person name="Rothfels C.J."/>
            <person name="Schneider L."/>
            <person name="Shu S."/>
            <person name="Stevenson D.W."/>
            <person name="Thummler F."/>
            <person name="Tillich M."/>
            <person name="Villarreal Aguilar J.C."/>
            <person name="Widiez T."/>
            <person name="Wong G.K."/>
            <person name="Wymore A."/>
            <person name="Zhang Y."/>
            <person name="Zimmer A.D."/>
            <person name="Quatrano R.S."/>
            <person name="Mayer K.F.X."/>
            <person name="Goodstein D."/>
            <person name="Casacuberta J.M."/>
            <person name="Vandepoele K."/>
            <person name="Reski R."/>
            <person name="Cuming A.C."/>
            <person name="Tuskan G.A."/>
            <person name="Maumus F."/>
            <person name="Salse J."/>
            <person name="Schmutz J."/>
            <person name="Rensing S.A."/>
        </authorList>
    </citation>
    <scope>NUCLEOTIDE SEQUENCE [LARGE SCALE GENOMIC DNA]</scope>
    <source>
        <strain evidence="8 9">cv. Gransden 2004</strain>
    </source>
</reference>
<evidence type="ECO:0000313" key="8">
    <source>
        <dbReference type="EnsemblPlants" id="Pp3c19_9050V3.1"/>
    </source>
</evidence>
<keyword evidence="2 5" id="KW-0812">Transmembrane</keyword>
<dbReference type="Gramene" id="Pp3c19_9050V3.1">
    <property type="protein sequence ID" value="Pp3c19_9050V3.1"/>
    <property type="gene ID" value="Pp3c19_9050"/>
</dbReference>
<dbReference type="InterPro" id="IPR006634">
    <property type="entry name" value="TLC-dom"/>
</dbReference>
<keyword evidence="4 5" id="KW-0472">Membrane</keyword>